<sequence length="247" mass="27891">MTPKHDPFEHHPELRDKITDPLTSFFRTFKPSDFDPRMKEAGLPAHWRLSDEEREATRHEALCGHMDEDLWVFAYGSLMWDPGFLFAEVRKAHVDLYARSFCLKDEMGARGTRGAPGLMAALDSGPGCTGLAFRIEQQLLDEETMILWRREMATGVYIPVVVEAETAHGPVKAVTFAANHNASRIRNDLPREEQVRYIATGAGILGTSLEYIENLADHLIALNIDDAEVFSLLHEARVFRSGRQQQA</sequence>
<name>A0A9X3UJ81_9HYPH</name>
<dbReference type="Gene3D" id="3.10.490.10">
    <property type="entry name" value="Gamma-glutamyl cyclotransferase-like"/>
    <property type="match status" value="1"/>
</dbReference>
<dbReference type="InterPro" id="IPR006840">
    <property type="entry name" value="ChaC"/>
</dbReference>
<dbReference type="GO" id="GO:0061928">
    <property type="term" value="F:glutathione specific gamma-glutamylcyclotransferase activity"/>
    <property type="evidence" value="ECO:0007669"/>
    <property type="project" value="UniProtKB-EC"/>
</dbReference>
<dbReference type="EMBL" id="JAPJZI010000001">
    <property type="protein sequence ID" value="MDA5399225.1"/>
    <property type="molecule type" value="Genomic_DNA"/>
</dbReference>
<dbReference type="PANTHER" id="PTHR12192:SF2">
    <property type="entry name" value="GLUTATHIONE-SPECIFIC GAMMA-GLUTAMYLCYCLOTRANSFERASE 2"/>
    <property type="match status" value="1"/>
</dbReference>
<keyword evidence="4" id="KW-1185">Reference proteome</keyword>
<organism evidence="3 4">
    <name type="scientific">Hoeflea prorocentri</name>
    <dbReference type="NCBI Taxonomy" id="1922333"/>
    <lineage>
        <taxon>Bacteria</taxon>
        <taxon>Pseudomonadati</taxon>
        <taxon>Pseudomonadota</taxon>
        <taxon>Alphaproteobacteria</taxon>
        <taxon>Hyphomicrobiales</taxon>
        <taxon>Rhizobiaceae</taxon>
        <taxon>Hoeflea</taxon>
    </lineage>
</organism>
<dbReference type="GO" id="GO:0006751">
    <property type="term" value="P:glutathione catabolic process"/>
    <property type="evidence" value="ECO:0007669"/>
    <property type="project" value="InterPro"/>
</dbReference>
<dbReference type="GO" id="GO:0005737">
    <property type="term" value="C:cytoplasm"/>
    <property type="evidence" value="ECO:0007669"/>
    <property type="project" value="TreeGrafter"/>
</dbReference>
<dbReference type="Proteomes" id="UP001151234">
    <property type="component" value="Unassembled WGS sequence"/>
</dbReference>
<dbReference type="PANTHER" id="PTHR12192">
    <property type="entry name" value="CATION TRANSPORT PROTEIN CHAC-RELATED"/>
    <property type="match status" value="1"/>
</dbReference>
<gene>
    <name evidence="3" type="ORF">OQ273_11630</name>
</gene>
<dbReference type="AlphaFoldDB" id="A0A9X3UJ81"/>
<dbReference type="InterPro" id="IPR013024">
    <property type="entry name" value="GGCT-like"/>
</dbReference>
<dbReference type="CDD" id="cd06661">
    <property type="entry name" value="GGCT_like"/>
    <property type="match status" value="1"/>
</dbReference>
<dbReference type="InterPro" id="IPR036568">
    <property type="entry name" value="GGCT-like_sf"/>
</dbReference>
<proteinExistence type="predicted"/>
<dbReference type="Pfam" id="PF04752">
    <property type="entry name" value="ChaC"/>
    <property type="match status" value="1"/>
</dbReference>
<keyword evidence="2" id="KW-0456">Lyase</keyword>
<evidence type="ECO:0000313" key="4">
    <source>
        <dbReference type="Proteomes" id="UP001151234"/>
    </source>
</evidence>
<accession>A0A9X3UJ81</accession>
<dbReference type="RefSeq" id="WP_267990670.1">
    <property type="nucleotide sequence ID" value="NZ_JAPJZI010000001.1"/>
</dbReference>
<dbReference type="EC" id="4.3.2.7" evidence="1"/>
<comment type="caution">
    <text evidence="3">The sequence shown here is derived from an EMBL/GenBank/DDBJ whole genome shotgun (WGS) entry which is preliminary data.</text>
</comment>
<evidence type="ECO:0000256" key="1">
    <source>
        <dbReference type="ARBA" id="ARBA00012344"/>
    </source>
</evidence>
<evidence type="ECO:0000256" key="2">
    <source>
        <dbReference type="ARBA" id="ARBA00023239"/>
    </source>
</evidence>
<protein>
    <recommendedName>
        <fullName evidence="1">glutathione-specific gamma-glutamylcyclotransferase</fullName>
        <ecNumber evidence="1">4.3.2.7</ecNumber>
    </recommendedName>
</protein>
<reference evidence="3" key="1">
    <citation type="submission" date="2022-11" db="EMBL/GenBank/DDBJ databases">
        <title>Draft genome sequence of Hoeflea poritis E7-10 and Hoeflea prorocentri PM5-8, separated from scleractinian coral Porites lutea and marine dinoflagellate.</title>
        <authorList>
            <person name="Zhang G."/>
            <person name="Wei Q."/>
            <person name="Cai L."/>
        </authorList>
    </citation>
    <scope>NUCLEOTIDE SEQUENCE</scope>
    <source>
        <strain evidence="3">PM5-8</strain>
    </source>
</reference>
<dbReference type="SUPFAM" id="SSF110857">
    <property type="entry name" value="Gamma-glutamyl cyclotransferase-like"/>
    <property type="match status" value="1"/>
</dbReference>
<evidence type="ECO:0000313" key="3">
    <source>
        <dbReference type="EMBL" id="MDA5399225.1"/>
    </source>
</evidence>